<proteinExistence type="predicted"/>
<keyword evidence="2" id="KW-1185">Reference proteome</keyword>
<gene>
    <name evidence="1" type="ORF">GJ668_15575</name>
</gene>
<evidence type="ECO:0000313" key="2">
    <source>
        <dbReference type="Proteomes" id="UP000434044"/>
    </source>
</evidence>
<evidence type="ECO:0008006" key="3">
    <source>
        <dbReference type="Google" id="ProtNLM"/>
    </source>
</evidence>
<dbReference type="Pfam" id="PF08988">
    <property type="entry name" value="T3SS_needle_E"/>
    <property type="match status" value="1"/>
</dbReference>
<dbReference type="InterPro" id="IPR012671">
    <property type="entry name" value="T3SS_PscE/YscE"/>
</dbReference>
<protein>
    <recommendedName>
        <fullName evidence="3">EscE/YscE/SsaE family type III secretion system needle protein co-chaperone</fullName>
    </recommendedName>
</protein>
<dbReference type="EMBL" id="WNKT01000042">
    <property type="protein sequence ID" value="MTW22493.1"/>
    <property type="molecule type" value="Genomic_DNA"/>
</dbReference>
<comment type="caution">
    <text evidence="1">The sequence shown here is derived from an EMBL/GenBank/DDBJ whole genome shotgun (WGS) entry which is preliminary data.</text>
</comment>
<dbReference type="AlphaFoldDB" id="A0A6N8EE31"/>
<dbReference type="Gene3D" id="1.20.5.420">
    <property type="entry name" value="Immunoglobulin FC, subunit C"/>
    <property type="match status" value="1"/>
</dbReference>
<accession>A0A6N8EE31</accession>
<dbReference type="Proteomes" id="UP000434044">
    <property type="component" value="Unassembled WGS sequence"/>
</dbReference>
<evidence type="ECO:0000313" key="1">
    <source>
        <dbReference type="EMBL" id="MTW22493.1"/>
    </source>
</evidence>
<reference evidence="1 2" key="1">
    <citation type="submission" date="2019-11" db="EMBL/GenBank/DDBJ databases">
        <title>Whole-genome sequence of the anaerobic purple sulfur bacterium Allochromatium palmeri DSM 15591.</title>
        <authorList>
            <person name="Kyndt J.A."/>
            <person name="Meyer T.E."/>
        </authorList>
    </citation>
    <scope>NUCLEOTIDE SEQUENCE [LARGE SCALE GENOMIC DNA]</scope>
    <source>
        <strain evidence="1 2">DSM 15591</strain>
    </source>
</reference>
<dbReference type="RefSeq" id="WP_155451056.1">
    <property type="nucleotide sequence ID" value="NZ_WNKT01000042.1"/>
</dbReference>
<sequence>MTENHQDQDEPWFEIERRLRDDAEGRERDALEQRLEEAARAVKRRMDVGVSPAEFSGLQAIHQGLEAGIDVMQRVWRVHHPLA</sequence>
<organism evidence="1 2">
    <name type="scientific">Allochromatium palmeri</name>
    <dbReference type="NCBI Taxonomy" id="231048"/>
    <lineage>
        <taxon>Bacteria</taxon>
        <taxon>Pseudomonadati</taxon>
        <taxon>Pseudomonadota</taxon>
        <taxon>Gammaproteobacteria</taxon>
        <taxon>Chromatiales</taxon>
        <taxon>Chromatiaceae</taxon>
        <taxon>Allochromatium</taxon>
    </lineage>
</organism>
<dbReference type="OrthoDB" id="6197139at2"/>
<name>A0A6N8EE31_9GAMM</name>